<dbReference type="EMBL" id="JAOSLC020000003">
    <property type="protein sequence ID" value="MDD7913829.1"/>
    <property type="molecule type" value="Genomic_DNA"/>
</dbReference>
<organism evidence="6 7">
    <name type="scientific">Polaribacter ponticola</name>
    <dbReference type="NCBI Taxonomy" id="2978475"/>
    <lineage>
        <taxon>Bacteria</taxon>
        <taxon>Pseudomonadati</taxon>
        <taxon>Bacteroidota</taxon>
        <taxon>Flavobacteriia</taxon>
        <taxon>Flavobacteriales</taxon>
        <taxon>Flavobacteriaceae</taxon>
    </lineage>
</organism>
<keyword evidence="7" id="KW-1185">Reference proteome</keyword>
<dbReference type="GO" id="GO:0016787">
    <property type="term" value="F:hydrolase activity"/>
    <property type="evidence" value="ECO:0007669"/>
    <property type="project" value="UniProtKB-KW"/>
</dbReference>
<evidence type="ECO:0000256" key="2">
    <source>
        <dbReference type="ARBA" id="ARBA00022747"/>
    </source>
</evidence>
<dbReference type="GO" id="GO:0004519">
    <property type="term" value="F:endonuclease activity"/>
    <property type="evidence" value="ECO:0007669"/>
    <property type="project" value="UniProtKB-KW"/>
</dbReference>
<dbReference type="InterPro" id="IPR052021">
    <property type="entry name" value="Type-I_RS_S_subunit"/>
</dbReference>
<protein>
    <submittedName>
        <fullName evidence="6">Restriction endonuclease subunit S</fullName>
        <ecNumber evidence="6">3.1.21.-</ecNumber>
    </submittedName>
</protein>
<keyword evidence="2" id="KW-0680">Restriction system</keyword>
<evidence type="ECO:0000256" key="4">
    <source>
        <dbReference type="SAM" id="Coils"/>
    </source>
</evidence>
<proteinExistence type="inferred from homology"/>
<dbReference type="PANTHER" id="PTHR30408:SF12">
    <property type="entry name" value="TYPE I RESTRICTION ENZYME MJAVIII SPECIFICITY SUBUNIT"/>
    <property type="match status" value="1"/>
</dbReference>
<keyword evidence="3" id="KW-0238">DNA-binding</keyword>
<comment type="caution">
    <text evidence="6">The sequence shown here is derived from an EMBL/GenBank/DDBJ whole genome shotgun (WGS) entry which is preliminary data.</text>
</comment>
<dbReference type="SUPFAM" id="SSF116734">
    <property type="entry name" value="DNA methylase specificity domain"/>
    <property type="match status" value="2"/>
</dbReference>
<feature type="domain" description="Type I restriction modification DNA specificity" evidence="5">
    <location>
        <begin position="228"/>
        <end position="376"/>
    </location>
</feature>
<dbReference type="PANTHER" id="PTHR30408">
    <property type="entry name" value="TYPE-1 RESTRICTION ENZYME ECOKI SPECIFICITY PROTEIN"/>
    <property type="match status" value="1"/>
</dbReference>
<dbReference type="CDD" id="cd17278">
    <property type="entry name" value="RMtype1_S_LdeBORF1052P-TRD2-CR2"/>
    <property type="match status" value="1"/>
</dbReference>
<feature type="domain" description="Type I restriction modification DNA specificity" evidence="5">
    <location>
        <begin position="17"/>
        <end position="196"/>
    </location>
</feature>
<comment type="similarity">
    <text evidence="1">Belongs to the type-I restriction system S methylase family.</text>
</comment>
<sequence length="391" mass="45152">MSKTYRFQLKKVKIQTKWNVFPLKEFVNLQNGFAFKSADYVESSNVLNFRQANIRLKGVLDLDYKKTFLPDNFSEKYKDFVLKDGDIVIAMTDMNSDLNLLAIPTIFKNTSRTTFLLNQRVGKFINFKLDKIIPSYLNSILKSEISRTQLRNLGFGSVQFNLSKTDLLNFKIPLPTLDIQQKIVDEIEVLEKQEQDLQNIILTHKEHINTSLETLFNKATKSVRLSDTDIFETKIGKRVLKSEISNQGKYPVYSANVFEPFGFINKELLTDFSTSSVVWGIDGDWMVNVIPANIPFYPTDHCGYLRIKQPIAKARYIAYCLDKEGKQIGFSRTKRASIDRIEGIKIPLPTMAEQEKVDVEIENLENEITEFEKQIAEIPKQKEAILKKYLE</sequence>
<dbReference type="InterPro" id="IPR000055">
    <property type="entry name" value="Restrct_endonuc_typeI_TRD"/>
</dbReference>
<keyword evidence="6" id="KW-0255">Endonuclease</keyword>
<keyword evidence="4" id="KW-0175">Coiled coil</keyword>
<feature type="coiled-coil region" evidence="4">
    <location>
        <begin position="354"/>
        <end position="381"/>
    </location>
</feature>
<evidence type="ECO:0000313" key="6">
    <source>
        <dbReference type="EMBL" id="MDD7913829.1"/>
    </source>
</evidence>
<evidence type="ECO:0000256" key="1">
    <source>
        <dbReference type="ARBA" id="ARBA00010923"/>
    </source>
</evidence>
<dbReference type="Pfam" id="PF01420">
    <property type="entry name" value="Methylase_S"/>
    <property type="match status" value="2"/>
</dbReference>
<dbReference type="Gene3D" id="3.90.220.20">
    <property type="entry name" value="DNA methylase specificity domains"/>
    <property type="match status" value="2"/>
</dbReference>
<reference evidence="6" key="1">
    <citation type="submission" date="2023-02" db="EMBL/GenBank/DDBJ databases">
        <title>Polaribacter ponticola sp. nov., isolated from seawater.</title>
        <authorList>
            <person name="Baek J.H."/>
            <person name="Kim J.M."/>
            <person name="Choi D.G."/>
            <person name="Jeon C.O."/>
        </authorList>
    </citation>
    <scope>NUCLEOTIDE SEQUENCE</scope>
    <source>
        <strain evidence="6">MSW5</strain>
    </source>
</reference>
<evidence type="ECO:0000313" key="7">
    <source>
        <dbReference type="Proteomes" id="UP001151478"/>
    </source>
</evidence>
<keyword evidence="6" id="KW-0540">Nuclease</keyword>
<accession>A0ABT5S6V6</accession>
<name>A0ABT5S6V6_9FLAO</name>
<evidence type="ECO:0000256" key="3">
    <source>
        <dbReference type="ARBA" id="ARBA00023125"/>
    </source>
</evidence>
<dbReference type="EC" id="3.1.21.-" evidence="6"/>
<dbReference type="InterPro" id="IPR044946">
    <property type="entry name" value="Restrct_endonuc_typeI_TRD_sf"/>
</dbReference>
<dbReference type="Proteomes" id="UP001151478">
    <property type="component" value="Unassembled WGS sequence"/>
</dbReference>
<keyword evidence="6" id="KW-0378">Hydrolase</keyword>
<gene>
    <name evidence="6" type="ORF">N5A56_005075</name>
</gene>
<evidence type="ECO:0000259" key="5">
    <source>
        <dbReference type="Pfam" id="PF01420"/>
    </source>
</evidence>